<dbReference type="CDD" id="cd13874">
    <property type="entry name" value="CuRO_2_CopA"/>
    <property type="match status" value="1"/>
</dbReference>
<dbReference type="HOGENOM" id="CLU_009100_5_2_6"/>
<evidence type="ECO:0000256" key="2">
    <source>
        <dbReference type="ARBA" id="ARBA00023002"/>
    </source>
</evidence>
<evidence type="ECO:0000259" key="5">
    <source>
        <dbReference type="Pfam" id="PF07731"/>
    </source>
</evidence>
<dbReference type="SUPFAM" id="SSF49503">
    <property type="entry name" value="Cupredoxins"/>
    <property type="match status" value="3"/>
</dbReference>
<dbReference type="OrthoDB" id="9757546at2"/>
<dbReference type="Pfam" id="PF00394">
    <property type="entry name" value="Cu-oxidase"/>
    <property type="match status" value="1"/>
</dbReference>
<organism evidence="7 8">
    <name type="scientific">Halothiobacillus neapolitanus (strain ATCC 23641 / DSM 15147 / CIP 104769 / NCIMB 8539 / c2)</name>
    <name type="common">Thiobacillus neapolitanus</name>
    <dbReference type="NCBI Taxonomy" id="555778"/>
    <lineage>
        <taxon>Bacteria</taxon>
        <taxon>Pseudomonadati</taxon>
        <taxon>Pseudomonadota</taxon>
        <taxon>Gammaproteobacteria</taxon>
        <taxon>Chromatiales</taxon>
        <taxon>Halothiobacillaceae</taxon>
        <taxon>Halothiobacillus</taxon>
    </lineage>
</organism>
<reference evidence="7 8" key="1">
    <citation type="submission" date="2009-10" db="EMBL/GenBank/DDBJ databases">
        <title>Complete sequence of Halothiobacillus neapolitanus c2.</title>
        <authorList>
            <consortium name="US DOE Joint Genome Institute"/>
            <person name="Lucas S."/>
            <person name="Copeland A."/>
            <person name="Lapidus A."/>
            <person name="Glavina del Rio T."/>
            <person name="Tice H."/>
            <person name="Bruce D."/>
            <person name="Goodwin L."/>
            <person name="Pitluck S."/>
            <person name="Davenport K."/>
            <person name="Brettin T."/>
            <person name="Detter J.C."/>
            <person name="Han C."/>
            <person name="Tapia R."/>
            <person name="Larimer F."/>
            <person name="Land M."/>
            <person name="Hauser L."/>
            <person name="Kyrpides N."/>
            <person name="Mikhailova N."/>
            <person name="Kerfeld C."/>
            <person name="Cannon G."/>
            <person name="Heinhort S."/>
        </authorList>
    </citation>
    <scope>NUCLEOTIDE SEQUENCE [LARGE SCALE GENOMIC DNA]</scope>
    <source>
        <strain evidence="8">ATCC 23641 / c2</strain>
    </source>
</reference>
<dbReference type="Pfam" id="PF07732">
    <property type="entry name" value="Cu-oxidase_3"/>
    <property type="match status" value="1"/>
</dbReference>
<dbReference type="EMBL" id="CP001801">
    <property type="protein sequence ID" value="ACX95135.1"/>
    <property type="molecule type" value="Genomic_DNA"/>
</dbReference>
<protein>
    <submittedName>
        <fullName evidence="7">Copper-resistance protein, CopA family</fullName>
    </submittedName>
</protein>
<dbReference type="InterPro" id="IPR011707">
    <property type="entry name" value="Cu-oxidase-like_N"/>
</dbReference>
<dbReference type="PROSITE" id="PS00080">
    <property type="entry name" value="MULTICOPPER_OXIDASE2"/>
    <property type="match status" value="1"/>
</dbReference>
<dbReference type="eggNOG" id="COG2132">
    <property type="taxonomic scope" value="Bacteria"/>
</dbReference>
<dbReference type="PROSITE" id="PS51318">
    <property type="entry name" value="TAT"/>
    <property type="match status" value="1"/>
</dbReference>
<feature type="domain" description="Plastocyanin-like" evidence="6">
    <location>
        <begin position="64"/>
        <end position="174"/>
    </location>
</feature>
<dbReference type="GO" id="GO:0016491">
    <property type="term" value="F:oxidoreductase activity"/>
    <property type="evidence" value="ECO:0007669"/>
    <property type="project" value="UniProtKB-KW"/>
</dbReference>
<dbReference type="NCBIfam" id="TIGR01480">
    <property type="entry name" value="copper_res_A"/>
    <property type="match status" value="1"/>
</dbReference>
<dbReference type="InterPro" id="IPR011706">
    <property type="entry name" value="Cu-oxidase_C"/>
</dbReference>
<dbReference type="GO" id="GO:0042597">
    <property type="term" value="C:periplasmic space"/>
    <property type="evidence" value="ECO:0007669"/>
    <property type="project" value="InterPro"/>
</dbReference>
<evidence type="ECO:0000259" key="4">
    <source>
        <dbReference type="Pfam" id="PF00394"/>
    </source>
</evidence>
<keyword evidence="8" id="KW-1185">Reference proteome</keyword>
<dbReference type="InterPro" id="IPR006311">
    <property type="entry name" value="TAT_signal"/>
</dbReference>
<feature type="domain" description="Plastocyanin-like" evidence="4">
    <location>
        <begin position="251"/>
        <end position="347"/>
    </location>
</feature>
<dbReference type="PANTHER" id="PTHR11709:SF394">
    <property type="entry name" value="FI03373P-RELATED"/>
    <property type="match status" value="1"/>
</dbReference>
<evidence type="ECO:0000256" key="1">
    <source>
        <dbReference type="ARBA" id="ARBA00022723"/>
    </source>
</evidence>
<evidence type="ECO:0000256" key="3">
    <source>
        <dbReference type="ARBA" id="ARBA00023008"/>
    </source>
</evidence>
<keyword evidence="2" id="KW-0560">Oxidoreductase</keyword>
<keyword evidence="3" id="KW-0186">Copper</keyword>
<dbReference type="InterPro" id="IPR008972">
    <property type="entry name" value="Cupredoxin"/>
</dbReference>
<dbReference type="RefSeq" id="WP_012823171.1">
    <property type="nucleotide sequence ID" value="NC_013422.1"/>
</dbReference>
<dbReference type="GO" id="GO:0005507">
    <property type="term" value="F:copper ion binding"/>
    <property type="evidence" value="ECO:0007669"/>
    <property type="project" value="InterPro"/>
</dbReference>
<dbReference type="PANTHER" id="PTHR11709">
    <property type="entry name" value="MULTI-COPPER OXIDASE"/>
    <property type="match status" value="1"/>
</dbReference>
<gene>
    <name evidence="7" type="ordered locus">Hneap_0272</name>
</gene>
<dbReference type="CDD" id="cd13848">
    <property type="entry name" value="CuRO_1_CopA"/>
    <property type="match status" value="1"/>
</dbReference>
<dbReference type="CDD" id="cd13896">
    <property type="entry name" value="CuRO_3_CopA"/>
    <property type="match status" value="1"/>
</dbReference>
<evidence type="ECO:0000259" key="6">
    <source>
        <dbReference type="Pfam" id="PF07732"/>
    </source>
</evidence>
<dbReference type="InterPro" id="IPR034279">
    <property type="entry name" value="CuRO_3_CopA"/>
</dbReference>
<dbReference type="KEGG" id="hna:Hneap_0272"/>
<name>D0KXC1_HALNC</name>
<dbReference type="Pfam" id="PF07731">
    <property type="entry name" value="Cu-oxidase_2"/>
    <property type="match status" value="1"/>
</dbReference>
<dbReference type="STRING" id="555778.Hneap_0272"/>
<dbReference type="Proteomes" id="UP000009102">
    <property type="component" value="Chromosome"/>
</dbReference>
<dbReference type="InterPro" id="IPR034282">
    <property type="entry name" value="CuRO_2_CopA"/>
</dbReference>
<dbReference type="InterPro" id="IPR006376">
    <property type="entry name" value="Cu-R_CopA"/>
</dbReference>
<dbReference type="InterPro" id="IPR045087">
    <property type="entry name" value="Cu-oxidase_fam"/>
</dbReference>
<dbReference type="InterPro" id="IPR002355">
    <property type="entry name" value="Cu_oxidase_Cu_BS"/>
</dbReference>
<dbReference type="InterPro" id="IPR034284">
    <property type="entry name" value="CuRO_1_CopA"/>
</dbReference>
<dbReference type="AlphaFoldDB" id="D0KXC1"/>
<accession>D0KXC1</accession>
<dbReference type="InterPro" id="IPR001117">
    <property type="entry name" value="Cu-oxidase_2nd"/>
</dbReference>
<evidence type="ECO:0000313" key="7">
    <source>
        <dbReference type="EMBL" id="ACX95135.1"/>
    </source>
</evidence>
<feature type="domain" description="Plastocyanin-like" evidence="5">
    <location>
        <begin position="542"/>
        <end position="655"/>
    </location>
</feature>
<evidence type="ECO:0000313" key="8">
    <source>
        <dbReference type="Proteomes" id="UP000009102"/>
    </source>
</evidence>
<sequence>MPIKSAFQANTRPINSSRRIFIQGLVAGGVMAALGLNPAEAATINGRRQPPSLRGTEFDLVIDERPVNFTGQPRTAMTINGSIPGPTLRWREGDVVTLRVTNRLKVSTSLHWHGIILPFEMDGVPGLTYEGIAPGTTFTYRFRVAQSGTYWYHSHTGFQEQNAVYGAIVIDPAQSDRVAYDQDHVVMLNDWTDASPDFIFNRLKTADGYYNYVKPDLMDLIRQSEKMGFGKAVEDRLMWDKMRMSPRDLLDVTGATYTYLMNGNTPAGDWTALFRPGERIRLRFINGSSMSYFDVRIPGLKMTVVAADGQDVHPVTVDEFRIGVAEIYDVIVEPVADQAYCIFAQSLDRSGYARGTLTPHVDLRAPIPPMDPVPTLSMADMGMAMSGMDMGDTDMSAMHMGNHAKDNSGVGSMGGMDMSQQKPMAGMTHDQTSQHGTSGMKMDNHAMKGMADRQPDGAAHGAMSHNPMDLPGLHNRNLKDGTLKIDWHPKTEHGVGVGMRAQQVSMSLSDPGAGLRNNGRKVLTYGDLRGIDGPISQQEPARGIELHLTGNMDRYIWGFNGVSYRDAAPIELKYGETVRIVLINDTMMNHPIHLHGMWSELENDRGEYLARKHTLSVAPGHAISYRVNANAIGRWAYHCHLLYHMNAGMFREVRVV</sequence>
<keyword evidence="1" id="KW-0479">Metal-binding</keyword>
<proteinExistence type="predicted"/>
<dbReference type="Gene3D" id="2.60.40.420">
    <property type="entry name" value="Cupredoxins - blue copper proteins"/>
    <property type="match status" value="3"/>
</dbReference>